<organism evidence="2">
    <name type="scientific">Entamoeba dispar (strain ATCC PRA-260 / SAW760)</name>
    <dbReference type="NCBI Taxonomy" id="370354"/>
    <lineage>
        <taxon>Eukaryota</taxon>
        <taxon>Amoebozoa</taxon>
        <taxon>Evosea</taxon>
        <taxon>Archamoebae</taxon>
        <taxon>Mastigamoebida</taxon>
        <taxon>Entamoebidae</taxon>
        <taxon>Entamoeba</taxon>
    </lineage>
</organism>
<evidence type="ECO:0000313" key="2">
    <source>
        <dbReference type="Proteomes" id="UP000008076"/>
    </source>
</evidence>
<keyword evidence="2" id="KW-1185">Reference proteome</keyword>
<dbReference type="AlphaFoldDB" id="B0EEC1"/>
<dbReference type="OrthoDB" id="28911at2759"/>
<evidence type="ECO:0000313" key="1">
    <source>
        <dbReference type="EMBL" id="EDR27128.1"/>
    </source>
</evidence>
<dbReference type="RefSeq" id="XP_001736622.1">
    <property type="nucleotide sequence ID" value="XM_001736570.1"/>
</dbReference>
<dbReference type="EMBL" id="DS548938">
    <property type="protein sequence ID" value="EDR27128.1"/>
    <property type="molecule type" value="Genomic_DNA"/>
</dbReference>
<reference evidence="2" key="1">
    <citation type="submission" date="2007-12" db="EMBL/GenBank/DDBJ databases">
        <title>Annotation of Entamoeba dispar SAW760.</title>
        <authorList>
            <person name="Lorenzi H."/>
            <person name="Inman J."/>
            <person name="Schobel S."/>
            <person name="Amedeo P."/>
            <person name="Caler E."/>
        </authorList>
    </citation>
    <scope>NUCLEOTIDE SEQUENCE [LARGE SCALE GENOMIC DNA]</scope>
    <source>
        <strain evidence="2">ATCC PRA-260 / SAW760</strain>
    </source>
</reference>
<gene>
    <name evidence="1" type="ORF">EDI_209460</name>
</gene>
<dbReference type="KEGG" id="edi:EDI_209460"/>
<proteinExistence type="predicted"/>
<name>B0EEC1_ENTDS</name>
<dbReference type="Proteomes" id="UP000008076">
    <property type="component" value="Unassembled WGS sequence"/>
</dbReference>
<dbReference type="OMA" id="LTGHYNI"/>
<dbReference type="VEuPathDB" id="AmoebaDB:EDI_209460"/>
<dbReference type="GeneID" id="5881631"/>
<sequence>MSQVILPSQFQRILTIAKAFITTVPDIDIILTGHYNIIFESKTVSELYLRWTPLFWNFLRNPNISFDNKLKLFVYFSPYSEDPFQPNSVLIKMTDDQLMLVLSEIIKRNNRLRMDPVFYQKYIKERNSVQQFEFFLQLLKAHDNMRKEPVEIIVDPFYFAGIELKRKEKRQELIQLILKELQQANQNTLEQIFNSLKINQTQWDVELNLEQYSINELKSLLYLFN</sequence>
<accession>B0EEC1</accession>
<dbReference type="eggNOG" id="ENOG502REF3">
    <property type="taxonomic scope" value="Eukaryota"/>
</dbReference>
<protein>
    <submittedName>
        <fullName evidence="1">Uncharacterized protein</fullName>
    </submittedName>
</protein>